<dbReference type="InterPro" id="IPR010473">
    <property type="entry name" value="GTPase-bd"/>
</dbReference>
<feature type="domain" description="Formin GTPase-binding" evidence="2">
    <location>
        <begin position="406"/>
        <end position="712"/>
    </location>
</feature>
<dbReference type="GO" id="GO:0003779">
    <property type="term" value="F:actin binding"/>
    <property type="evidence" value="ECO:0007669"/>
    <property type="project" value="InterPro"/>
</dbReference>
<keyword evidence="4" id="KW-1185">Reference proteome</keyword>
<dbReference type="VEuPathDB" id="FungiDB:yc1106_08725"/>
<feature type="compositionally biased region" description="Basic and acidic residues" evidence="1">
    <location>
        <begin position="167"/>
        <end position="191"/>
    </location>
</feature>
<dbReference type="EMBL" id="CP089280">
    <property type="protein sequence ID" value="USP81451.1"/>
    <property type="molecule type" value="Genomic_DNA"/>
</dbReference>
<gene>
    <name evidence="3" type="ORF">yc1106_08725</name>
</gene>
<feature type="compositionally biased region" description="Polar residues" evidence="1">
    <location>
        <begin position="263"/>
        <end position="287"/>
    </location>
</feature>
<feature type="compositionally biased region" description="Low complexity" evidence="1">
    <location>
        <begin position="304"/>
        <end position="314"/>
    </location>
</feature>
<feature type="compositionally biased region" description="Basic and acidic residues" evidence="1">
    <location>
        <begin position="533"/>
        <end position="547"/>
    </location>
</feature>
<proteinExistence type="predicted"/>
<feature type="compositionally biased region" description="Basic and acidic residues" evidence="1">
    <location>
        <begin position="139"/>
        <end position="150"/>
    </location>
</feature>
<dbReference type="Proteomes" id="UP001056012">
    <property type="component" value="Chromosome 7"/>
</dbReference>
<evidence type="ECO:0000313" key="3">
    <source>
        <dbReference type="EMBL" id="USP81451.1"/>
    </source>
</evidence>
<dbReference type="InterPro" id="IPR016024">
    <property type="entry name" value="ARM-type_fold"/>
</dbReference>
<feature type="compositionally biased region" description="Low complexity" evidence="1">
    <location>
        <begin position="473"/>
        <end position="494"/>
    </location>
</feature>
<feature type="compositionally biased region" description="Basic and acidic residues" evidence="1">
    <location>
        <begin position="208"/>
        <end position="225"/>
    </location>
</feature>
<sequence length="952" mass="105513">MQPRPSAFLAHDPQTSALDLLVHFHAFSSSPLPFGLLDLDSMAAPHMAATTSTAAVASAAPTTGHRRNRSAVLRSLISSSKSHRRSPTEGSALPYTPIATEPPFLPAPAFHEPLLPPDHPHSQLRTSSQYDSNPPSPRKSQDNRSSDTKKSLHKKSLSSVSLRSLAKRADEKPKEKKPAESRRSQEDDDKPKRPKSSSNLTSMFGKGKSRDRSPTKNAKDKENTEPSRAAYAPPPPTPIWAEFSSQPVTNKSTLNERRRSIDPGSTRTAARDQSPSKQRNILDNGQPAQRPAAKERPKSMFAPSSSTTSLLLDTFSRKRSNERMPLSDTQGNEGRFRDPSPTKNKPSRPMFSRASTDSGNKDFSVKPMAPPPQPPPASPKKTSRVMAAVAAFNGKAKQADGPPAPIVKPDPKVVDAEFEEVLVSSFLFRSPAHALTLQESRNIPTHQRAQMRTLKLEVKADFVRMHKLDTPQTSRNTSGNSSTSDSAKQAPQKSSKSRHGSPEEVDQEADQSGYSTKRERPRSRTFTFNRNDSPTKKQKGDLGERKTSAKTASIPKSPSMRSLRSNTSERSVSNGAKSVKADEFIAYLKKTTKPQDVEVGKLHKLRLLIRNETVDWVDNFIQDGGMTELVGLLHRIMEMEWREDHEDTLLHELLRCLKGLCTTATALKQLREISSTLYPALLAMLFDEEHKGPSEFTTRELIIEIIFAHLSMAPEAELGTRAAELVKYLKDPVKEKETSTVPFILQMHQPRPYQVWCKELSNVTKEVFWIFIHHLNVVPIPPRSTEGKSYAKTHFPGQRAIVPAAPYVGGVEWDATNYLATHIDLLNGIIASMPTRAARNEFRQELKVSGFEKVMGHLRACNPKYYGAVHDSVKVWIGAALEDDWDVKTVRMGAGDNKSSVSPHKQSPKKKTEAPPQLHAPPKMDIGLGLGLGFDKEISIGHSKKVVDDDWI</sequence>
<dbReference type="Pfam" id="PF06371">
    <property type="entry name" value="Drf_GBD"/>
    <property type="match status" value="1"/>
</dbReference>
<protein>
    <recommendedName>
        <fullName evidence="2">Formin GTPase-binding domain-containing protein</fullName>
    </recommendedName>
</protein>
<evidence type="ECO:0000259" key="2">
    <source>
        <dbReference type="SMART" id="SM01140"/>
    </source>
</evidence>
<name>A0A9Q8ZG31_CURCL</name>
<feature type="compositionally biased region" description="Polar residues" evidence="1">
    <location>
        <begin position="123"/>
        <end position="133"/>
    </location>
</feature>
<dbReference type="SUPFAM" id="SSF48371">
    <property type="entry name" value="ARM repeat"/>
    <property type="match status" value="1"/>
</dbReference>
<feature type="compositionally biased region" description="Polar residues" evidence="1">
    <location>
        <begin position="243"/>
        <end position="253"/>
    </location>
</feature>
<feature type="region of interest" description="Disordered" evidence="1">
    <location>
        <begin position="893"/>
        <end position="923"/>
    </location>
</feature>
<feature type="region of interest" description="Disordered" evidence="1">
    <location>
        <begin position="465"/>
        <end position="575"/>
    </location>
</feature>
<dbReference type="SMART" id="SM01140">
    <property type="entry name" value="Drf_GBD"/>
    <property type="match status" value="1"/>
</dbReference>
<dbReference type="InterPro" id="IPR011989">
    <property type="entry name" value="ARM-like"/>
</dbReference>
<accession>A0A9Q8ZG31</accession>
<evidence type="ECO:0000256" key="1">
    <source>
        <dbReference type="SAM" id="MobiDB-lite"/>
    </source>
</evidence>
<organism evidence="3 4">
    <name type="scientific">Curvularia clavata</name>
    <dbReference type="NCBI Taxonomy" id="95742"/>
    <lineage>
        <taxon>Eukaryota</taxon>
        <taxon>Fungi</taxon>
        <taxon>Dikarya</taxon>
        <taxon>Ascomycota</taxon>
        <taxon>Pezizomycotina</taxon>
        <taxon>Dothideomycetes</taxon>
        <taxon>Pleosporomycetidae</taxon>
        <taxon>Pleosporales</taxon>
        <taxon>Pleosporineae</taxon>
        <taxon>Pleosporaceae</taxon>
        <taxon>Curvularia</taxon>
    </lineage>
</organism>
<dbReference type="GO" id="GO:0031267">
    <property type="term" value="F:small GTPase binding"/>
    <property type="evidence" value="ECO:0007669"/>
    <property type="project" value="InterPro"/>
</dbReference>
<dbReference type="GO" id="GO:0030036">
    <property type="term" value="P:actin cytoskeleton organization"/>
    <property type="evidence" value="ECO:0007669"/>
    <property type="project" value="InterPro"/>
</dbReference>
<dbReference type="AlphaFoldDB" id="A0A9Q8ZG31"/>
<dbReference type="Gene3D" id="1.25.10.10">
    <property type="entry name" value="Leucine-rich Repeat Variant"/>
    <property type="match status" value="1"/>
</dbReference>
<feature type="region of interest" description="Disordered" evidence="1">
    <location>
        <begin position="77"/>
        <end position="388"/>
    </location>
</feature>
<dbReference type="OrthoDB" id="2155261at2759"/>
<reference evidence="3" key="1">
    <citation type="submission" date="2021-12" db="EMBL/GenBank/DDBJ databases">
        <title>Curvularia clavata genome.</title>
        <authorList>
            <person name="Cao Y."/>
        </authorList>
    </citation>
    <scope>NUCLEOTIDE SEQUENCE</scope>
    <source>
        <strain evidence="3">Yc1106</strain>
    </source>
</reference>
<feature type="compositionally biased region" description="Pro residues" evidence="1">
    <location>
        <begin position="368"/>
        <end position="378"/>
    </location>
</feature>
<evidence type="ECO:0000313" key="4">
    <source>
        <dbReference type="Proteomes" id="UP001056012"/>
    </source>
</evidence>
<feature type="compositionally biased region" description="Polar residues" evidence="1">
    <location>
        <begin position="549"/>
        <end position="575"/>
    </location>
</feature>